<reference evidence="3 4" key="1">
    <citation type="submission" date="2020-08" db="EMBL/GenBank/DDBJ databases">
        <authorList>
            <person name="Koutsovoulos G."/>
            <person name="Danchin GJ E."/>
        </authorList>
    </citation>
    <scope>NUCLEOTIDE SEQUENCE [LARGE SCALE GENOMIC DNA]</scope>
</reference>
<dbReference type="Proteomes" id="UP000580250">
    <property type="component" value="Unassembled WGS sequence"/>
</dbReference>
<gene>
    <name evidence="3" type="ORF">MENT_LOCUS25702</name>
    <name evidence="2" type="ORF">MENT_LOCUS8703</name>
</gene>
<comment type="caution">
    <text evidence="3">The sequence shown here is derived from an EMBL/GenBank/DDBJ whole genome shotgun (WGS) entry which is preliminary data.</text>
</comment>
<dbReference type="AlphaFoldDB" id="A0A6V7VGH0"/>
<evidence type="ECO:0000256" key="1">
    <source>
        <dbReference type="SAM" id="SignalP"/>
    </source>
</evidence>
<protein>
    <submittedName>
        <fullName evidence="3">Uncharacterized protein</fullName>
    </submittedName>
</protein>
<organism evidence="3 4">
    <name type="scientific">Meloidogyne enterolobii</name>
    <name type="common">Root-knot nematode worm</name>
    <name type="synonym">Meloidogyne mayaguensis</name>
    <dbReference type="NCBI Taxonomy" id="390850"/>
    <lineage>
        <taxon>Eukaryota</taxon>
        <taxon>Metazoa</taxon>
        <taxon>Ecdysozoa</taxon>
        <taxon>Nematoda</taxon>
        <taxon>Chromadorea</taxon>
        <taxon>Rhabditida</taxon>
        <taxon>Tylenchina</taxon>
        <taxon>Tylenchomorpha</taxon>
        <taxon>Tylenchoidea</taxon>
        <taxon>Meloidogynidae</taxon>
        <taxon>Meloidogyninae</taxon>
        <taxon>Meloidogyne</taxon>
    </lineage>
</organism>
<evidence type="ECO:0000313" key="2">
    <source>
        <dbReference type="EMBL" id="CAD2146633.1"/>
    </source>
</evidence>
<evidence type="ECO:0000313" key="3">
    <source>
        <dbReference type="EMBL" id="CAD2174056.1"/>
    </source>
</evidence>
<evidence type="ECO:0000313" key="4">
    <source>
        <dbReference type="Proteomes" id="UP000580250"/>
    </source>
</evidence>
<keyword evidence="1" id="KW-0732">Signal</keyword>
<dbReference type="EMBL" id="CAJEWN010000228">
    <property type="protein sequence ID" value="CAD2174056.1"/>
    <property type="molecule type" value="Genomic_DNA"/>
</dbReference>
<accession>A0A6V7VGH0</accession>
<dbReference type="EMBL" id="CAJEWN010000037">
    <property type="protein sequence ID" value="CAD2146633.1"/>
    <property type="molecule type" value="Genomic_DNA"/>
</dbReference>
<sequence>MFPQLIIFICFYFSIITTSELLSKENNIAESIIDFGAKTCTLAFECWSTEPVIEDGRPLFMPYIAKRLEIGGGLHNKSGKGKCRCKEGRCMFYSLPERIFYECQEI</sequence>
<dbReference type="OrthoDB" id="5821577at2759"/>
<feature type="chain" id="PRO_5035677543" evidence="1">
    <location>
        <begin position="20"/>
        <end position="106"/>
    </location>
</feature>
<name>A0A6V7VGH0_MELEN</name>
<feature type="signal peptide" evidence="1">
    <location>
        <begin position="1"/>
        <end position="19"/>
    </location>
</feature>
<proteinExistence type="predicted"/>